<evidence type="ECO:0000256" key="5">
    <source>
        <dbReference type="ARBA" id="ARBA00022676"/>
    </source>
</evidence>
<evidence type="ECO:0000256" key="8">
    <source>
        <dbReference type="ARBA" id="ARBA00031423"/>
    </source>
</evidence>
<dbReference type="RefSeq" id="WP_369713920.1">
    <property type="nucleotide sequence ID" value="NZ_CP165646.1"/>
</dbReference>
<evidence type="ECO:0000256" key="1">
    <source>
        <dbReference type="ARBA" id="ARBA00000439"/>
    </source>
</evidence>
<name>A0AB39VER3_9FUSO</name>
<sequence length="498" mass="57076">MEMFERSSGILLHPTSLPGKYGIGSLGKEAYKFVDFLKKANQKLWQIFPLGPTGYGDSPYQCFSTFAGNPYLIDFDLLIEQNLLSEEDLKDINFGDNKEYVDYGAIYNQKYPLLRKAFENFKANGNDDLKRKLETFKAENSDWLNDYSLFISLKNHFNGLPWTEWPHDIKVREEAAINKYREELADEVEYNNFIQCLFFDQWNNVKKYANDNGIKIIGDIPIFVAVDSSDAWANPEIFLFDPELKPVKVAGVPPDYFSATGQLWGNPLYDWDKLKELNYKWWVDRVRANLSTCDIIRIDHFRGFEAYWAVPYGDDTAINGQWVKGPGIDLFNKIKEELGELPIIAEDLGLMTQGVIDLREATGFPGMKILGFAFDSEEENDYLPHTYTKNCVVYTGTHDNDTLIGWFTKAKEKDKQFARDYLNSQTDDNIHWDAIRGAWSSVANMAIAPIQDFLGLGSEARINTPGVASGNWQWRLKDGVLTDELAEKIAKLTKVYSR</sequence>
<evidence type="ECO:0000256" key="2">
    <source>
        <dbReference type="ARBA" id="ARBA00005684"/>
    </source>
</evidence>
<dbReference type="EMBL" id="CP165646">
    <property type="protein sequence ID" value="XDU65769.1"/>
    <property type="molecule type" value="Genomic_DNA"/>
</dbReference>
<keyword evidence="7 10" id="KW-0119">Carbohydrate metabolism</keyword>
<evidence type="ECO:0000256" key="3">
    <source>
        <dbReference type="ARBA" id="ARBA00012560"/>
    </source>
</evidence>
<dbReference type="GO" id="GO:0005975">
    <property type="term" value="P:carbohydrate metabolic process"/>
    <property type="evidence" value="ECO:0007669"/>
    <property type="project" value="InterPro"/>
</dbReference>
<dbReference type="PANTHER" id="PTHR32438:SF5">
    <property type="entry name" value="4-ALPHA-GLUCANOTRANSFERASE DPE1, CHLOROPLASTIC_AMYLOPLASTIC"/>
    <property type="match status" value="1"/>
</dbReference>
<dbReference type="Gene3D" id="3.20.20.80">
    <property type="entry name" value="Glycosidases"/>
    <property type="match status" value="1"/>
</dbReference>
<dbReference type="KEGG" id="lmes:AB8B23_08050"/>
<dbReference type="NCBIfam" id="NF011079">
    <property type="entry name" value="PRK14508.1-2"/>
    <property type="match status" value="1"/>
</dbReference>
<dbReference type="Pfam" id="PF02446">
    <property type="entry name" value="Glyco_hydro_77"/>
    <property type="match status" value="1"/>
</dbReference>
<comment type="similarity">
    <text evidence="2 10">Belongs to the disproportionating enzyme family.</text>
</comment>
<dbReference type="AlphaFoldDB" id="A0AB39VER3"/>
<dbReference type="SUPFAM" id="SSF51445">
    <property type="entry name" value="(Trans)glycosidases"/>
    <property type="match status" value="1"/>
</dbReference>
<dbReference type="InterPro" id="IPR017853">
    <property type="entry name" value="GH"/>
</dbReference>
<comment type="catalytic activity">
    <reaction evidence="1 10">
        <text>Transfers a segment of a (1-&gt;4)-alpha-D-glucan to a new position in an acceptor, which may be glucose or a (1-&gt;4)-alpha-D-glucan.</text>
        <dbReference type="EC" id="2.4.1.25"/>
    </reaction>
</comment>
<evidence type="ECO:0000256" key="10">
    <source>
        <dbReference type="RuleBase" id="RU361207"/>
    </source>
</evidence>
<keyword evidence="6 10" id="KW-0808">Transferase</keyword>
<accession>A0AB39VER3</accession>
<evidence type="ECO:0000313" key="11">
    <source>
        <dbReference type="EMBL" id="XDU65769.1"/>
    </source>
</evidence>
<keyword evidence="5 10" id="KW-0328">Glycosyltransferase</keyword>
<dbReference type="InterPro" id="IPR003385">
    <property type="entry name" value="Glyco_hydro_77"/>
</dbReference>
<evidence type="ECO:0000256" key="6">
    <source>
        <dbReference type="ARBA" id="ARBA00022679"/>
    </source>
</evidence>
<dbReference type="NCBIfam" id="NF011080">
    <property type="entry name" value="PRK14508.1-3"/>
    <property type="match status" value="1"/>
</dbReference>
<proteinExistence type="inferred from homology"/>
<dbReference type="NCBIfam" id="TIGR00217">
    <property type="entry name" value="malQ"/>
    <property type="match status" value="1"/>
</dbReference>
<evidence type="ECO:0000256" key="9">
    <source>
        <dbReference type="ARBA" id="ARBA00031501"/>
    </source>
</evidence>
<protein>
    <recommendedName>
        <fullName evidence="4 10">4-alpha-glucanotransferase</fullName>
        <ecNumber evidence="3 10">2.4.1.25</ecNumber>
    </recommendedName>
    <alternativeName>
        <fullName evidence="8 10">Amylomaltase</fullName>
    </alternativeName>
    <alternativeName>
        <fullName evidence="9 10">Disproportionating enzyme</fullName>
    </alternativeName>
</protein>
<dbReference type="EC" id="2.4.1.25" evidence="3 10"/>
<organism evidence="11">
    <name type="scientific">Leptotrichia mesophila</name>
    <dbReference type="NCBI Taxonomy" id="3239303"/>
    <lineage>
        <taxon>Bacteria</taxon>
        <taxon>Fusobacteriati</taxon>
        <taxon>Fusobacteriota</taxon>
        <taxon>Fusobacteriia</taxon>
        <taxon>Fusobacteriales</taxon>
        <taxon>Leptotrichiaceae</taxon>
        <taxon>Leptotrichia</taxon>
    </lineage>
</organism>
<reference evidence="11" key="1">
    <citation type="submission" date="2024-07" db="EMBL/GenBank/DDBJ databases">
        <authorList>
            <person name="Li X.-J."/>
            <person name="Wang X."/>
        </authorList>
    </citation>
    <scope>NUCLEOTIDE SEQUENCE</scope>
    <source>
        <strain evidence="11">HSP-342</strain>
    </source>
</reference>
<evidence type="ECO:0000256" key="7">
    <source>
        <dbReference type="ARBA" id="ARBA00023277"/>
    </source>
</evidence>
<evidence type="ECO:0000256" key="4">
    <source>
        <dbReference type="ARBA" id="ARBA00020295"/>
    </source>
</evidence>
<dbReference type="GO" id="GO:0004134">
    <property type="term" value="F:4-alpha-glucanotransferase activity"/>
    <property type="evidence" value="ECO:0007669"/>
    <property type="project" value="UniProtKB-EC"/>
</dbReference>
<dbReference type="PANTHER" id="PTHR32438">
    <property type="entry name" value="4-ALPHA-GLUCANOTRANSFERASE DPE1, CHLOROPLASTIC/AMYLOPLASTIC"/>
    <property type="match status" value="1"/>
</dbReference>
<gene>
    <name evidence="11" type="primary">malQ</name>
    <name evidence="11" type="ORF">AB8B23_08050</name>
</gene>